<reference evidence="1" key="1">
    <citation type="submission" date="2019-01" db="EMBL/GenBank/DDBJ databases">
        <title>Draft genome sequences of three monokaryotic isolates of the white-rot basidiomycete fungus Dichomitus squalens.</title>
        <authorList>
            <consortium name="DOE Joint Genome Institute"/>
            <person name="Lopez S.C."/>
            <person name="Andreopoulos B."/>
            <person name="Pangilinan J."/>
            <person name="Lipzen A."/>
            <person name="Riley R."/>
            <person name="Ahrendt S."/>
            <person name="Ng V."/>
            <person name="Barry K."/>
            <person name="Daum C."/>
            <person name="Grigoriev I.V."/>
            <person name="Hilden K.S."/>
            <person name="Makela M.R."/>
            <person name="de Vries R.P."/>
        </authorList>
    </citation>
    <scope>NUCLEOTIDE SEQUENCE [LARGE SCALE GENOMIC DNA]</scope>
    <source>
        <strain evidence="1">OM18370.1</strain>
    </source>
</reference>
<protein>
    <submittedName>
        <fullName evidence="1">Uncharacterized protein</fullName>
    </submittedName>
</protein>
<name>A0A4Q9M7N4_9APHY</name>
<dbReference type="EMBL" id="ML143556">
    <property type="protein sequence ID" value="TBU22138.1"/>
    <property type="molecule type" value="Genomic_DNA"/>
</dbReference>
<accession>A0A4Q9M7N4</accession>
<organism evidence="1">
    <name type="scientific">Dichomitus squalens</name>
    <dbReference type="NCBI Taxonomy" id="114155"/>
    <lineage>
        <taxon>Eukaryota</taxon>
        <taxon>Fungi</taxon>
        <taxon>Dikarya</taxon>
        <taxon>Basidiomycota</taxon>
        <taxon>Agaricomycotina</taxon>
        <taxon>Agaricomycetes</taxon>
        <taxon>Polyporales</taxon>
        <taxon>Polyporaceae</taxon>
        <taxon>Dichomitus</taxon>
    </lineage>
</organism>
<dbReference type="Proteomes" id="UP000292957">
    <property type="component" value="Unassembled WGS sequence"/>
</dbReference>
<dbReference type="OrthoDB" id="10248475at2759"/>
<proteinExistence type="predicted"/>
<dbReference type="AlphaFoldDB" id="A0A4Q9M7N4"/>
<gene>
    <name evidence="1" type="ORF">BD311DRAFT_811749</name>
</gene>
<sequence length="69" mass="7608">MHRSALGVRLALVGLPSLETNEERPQASFLETGCTFSTPLIRALVKEFDPTNATLKAVDNINFLEFQGM</sequence>
<evidence type="ECO:0000313" key="1">
    <source>
        <dbReference type="EMBL" id="TBU22138.1"/>
    </source>
</evidence>